<keyword evidence="2" id="KW-1185">Reference proteome</keyword>
<accession>A0AAN6WTH2</accession>
<reference evidence="1" key="2">
    <citation type="submission" date="2023-05" db="EMBL/GenBank/DDBJ databases">
        <authorList>
            <consortium name="Lawrence Berkeley National Laboratory"/>
            <person name="Steindorff A."/>
            <person name="Hensen N."/>
            <person name="Bonometti L."/>
            <person name="Westerberg I."/>
            <person name="Brannstrom I.O."/>
            <person name="Guillou S."/>
            <person name="Cros-Aarteil S."/>
            <person name="Calhoun S."/>
            <person name="Haridas S."/>
            <person name="Kuo A."/>
            <person name="Mondo S."/>
            <person name="Pangilinan J."/>
            <person name="Riley R."/>
            <person name="Labutti K."/>
            <person name="Andreopoulos B."/>
            <person name="Lipzen A."/>
            <person name="Chen C."/>
            <person name="Yanf M."/>
            <person name="Daum C."/>
            <person name="Ng V."/>
            <person name="Clum A."/>
            <person name="Ohm R."/>
            <person name="Martin F."/>
            <person name="Silar P."/>
            <person name="Natvig D."/>
            <person name="Lalanne C."/>
            <person name="Gautier V."/>
            <person name="Ament-Velasquez S.L."/>
            <person name="Kruys A."/>
            <person name="Hutchinson M.I."/>
            <person name="Powell A.J."/>
            <person name="Barry K."/>
            <person name="Miller A.N."/>
            <person name="Grigoriev I.V."/>
            <person name="Debuchy R."/>
            <person name="Gladieux P."/>
            <person name="Thoren M.H."/>
            <person name="Johannesson H."/>
        </authorList>
    </citation>
    <scope>NUCLEOTIDE SEQUENCE</scope>
    <source>
        <strain evidence="1">PSN309</strain>
    </source>
</reference>
<dbReference type="Proteomes" id="UP001302126">
    <property type="component" value="Unassembled WGS sequence"/>
</dbReference>
<name>A0AAN6WTH2_9PEZI</name>
<dbReference type="AlphaFoldDB" id="A0AAN6WTH2"/>
<proteinExistence type="predicted"/>
<reference evidence="1" key="1">
    <citation type="journal article" date="2023" name="Mol. Phylogenet. Evol.">
        <title>Genome-scale phylogeny and comparative genomics of the fungal order Sordariales.</title>
        <authorList>
            <person name="Hensen N."/>
            <person name="Bonometti L."/>
            <person name="Westerberg I."/>
            <person name="Brannstrom I.O."/>
            <person name="Guillou S."/>
            <person name="Cros-Aarteil S."/>
            <person name="Calhoun S."/>
            <person name="Haridas S."/>
            <person name="Kuo A."/>
            <person name="Mondo S."/>
            <person name="Pangilinan J."/>
            <person name="Riley R."/>
            <person name="LaButti K."/>
            <person name="Andreopoulos B."/>
            <person name="Lipzen A."/>
            <person name="Chen C."/>
            <person name="Yan M."/>
            <person name="Daum C."/>
            <person name="Ng V."/>
            <person name="Clum A."/>
            <person name="Steindorff A."/>
            <person name="Ohm R.A."/>
            <person name="Martin F."/>
            <person name="Silar P."/>
            <person name="Natvig D.O."/>
            <person name="Lalanne C."/>
            <person name="Gautier V."/>
            <person name="Ament-Velasquez S.L."/>
            <person name="Kruys A."/>
            <person name="Hutchinson M.I."/>
            <person name="Powell A.J."/>
            <person name="Barry K."/>
            <person name="Miller A.N."/>
            <person name="Grigoriev I.V."/>
            <person name="Debuchy R."/>
            <person name="Gladieux P."/>
            <person name="Hiltunen Thoren M."/>
            <person name="Johannesson H."/>
        </authorList>
    </citation>
    <scope>NUCLEOTIDE SEQUENCE</scope>
    <source>
        <strain evidence="1">PSN309</strain>
    </source>
</reference>
<evidence type="ECO:0000313" key="2">
    <source>
        <dbReference type="Proteomes" id="UP001302126"/>
    </source>
</evidence>
<comment type="caution">
    <text evidence="1">The sequence shown here is derived from an EMBL/GenBank/DDBJ whole genome shotgun (WGS) entry which is preliminary data.</text>
</comment>
<organism evidence="1 2">
    <name type="scientific">Podospora australis</name>
    <dbReference type="NCBI Taxonomy" id="1536484"/>
    <lineage>
        <taxon>Eukaryota</taxon>
        <taxon>Fungi</taxon>
        <taxon>Dikarya</taxon>
        <taxon>Ascomycota</taxon>
        <taxon>Pezizomycotina</taxon>
        <taxon>Sordariomycetes</taxon>
        <taxon>Sordariomycetidae</taxon>
        <taxon>Sordariales</taxon>
        <taxon>Podosporaceae</taxon>
        <taxon>Podospora</taxon>
    </lineage>
</organism>
<dbReference type="SUPFAM" id="SSF55729">
    <property type="entry name" value="Acyl-CoA N-acyltransferases (Nat)"/>
    <property type="match status" value="1"/>
</dbReference>
<dbReference type="InterPro" id="IPR016181">
    <property type="entry name" value="Acyl_CoA_acyltransferase"/>
</dbReference>
<dbReference type="EMBL" id="MU864393">
    <property type="protein sequence ID" value="KAK4188073.1"/>
    <property type="molecule type" value="Genomic_DNA"/>
</dbReference>
<sequence length="266" mass="30440">MQNGVSFGLPYRRPRIAKPEDLPHLGEISALGFKESDVFRYARPKGDEFFQDAVASFTNWFRSQMLDKRALILVTEDWQPNEPDDYDPSFPLTGTAKEGEGKRVVVGVSAWYLPQESRRVGKFVSPAADVPDEVPSEDRDLCKERLDIFRKVKDEAECKYFKDIGPKNYEIDPRKSIRPTIICNKIVVHPAFQRLGHATAMLRWIQQLCNCDCLKQGVISPRAVEPLFRKVGYETIGEMQVPDDGDVRGFTQHVMWCHWIPAKVPV</sequence>
<gene>
    <name evidence="1" type="ORF">QBC35DRAFT_473962</name>
</gene>
<protein>
    <submittedName>
        <fullName evidence="1">Uncharacterized protein</fullName>
    </submittedName>
</protein>
<evidence type="ECO:0000313" key="1">
    <source>
        <dbReference type="EMBL" id="KAK4188073.1"/>
    </source>
</evidence>
<dbReference type="Gene3D" id="3.40.630.30">
    <property type="match status" value="1"/>
</dbReference>